<dbReference type="Proteomes" id="UP000046392">
    <property type="component" value="Unplaced"/>
</dbReference>
<dbReference type="AlphaFoldDB" id="A0A0N5B6M1"/>
<feature type="compositionally biased region" description="Basic residues" evidence="1">
    <location>
        <begin position="243"/>
        <end position="255"/>
    </location>
</feature>
<keyword evidence="2" id="KW-1185">Reference proteome</keyword>
<feature type="compositionally biased region" description="Basic residues" evidence="1">
    <location>
        <begin position="172"/>
        <end position="181"/>
    </location>
</feature>
<dbReference type="WBParaSite" id="SPAL_0000170900.1">
    <property type="protein sequence ID" value="SPAL_0000170900.1"/>
    <property type="gene ID" value="SPAL_0000170900"/>
</dbReference>
<protein>
    <submittedName>
        <fullName evidence="3">Uncharacterized protein</fullName>
    </submittedName>
</protein>
<feature type="compositionally biased region" description="Polar residues" evidence="1">
    <location>
        <begin position="203"/>
        <end position="217"/>
    </location>
</feature>
<name>A0A0N5B6M1_STREA</name>
<sequence>MNYNRQYIPNSDVDWNYIPINGMQEYNKDYNDLSNGYYSKEIQSFYNDPYQNKSVIDNCVQREPSVFLGSDKRSHVYVSSQERIDYQELDDFSKVLYETLYGYGELEMSNGSKKDIEAYIFPYNGAFYSQDGLIVEPFFGDPFTLMDIHDDTSDIKKIESVKCQTSSLTGVKKKRSYKKKGGLTPRHSRESSKLSDIPKYNCQGISTTTGEQNDNNGNGEWYNKLYESDMSIGVSNALGKFNKKLKSKSKKKLERKRSETTGM</sequence>
<accession>A0A0N5B6M1</accession>
<feature type="region of interest" description="Disordered" evidence="1">
    <location>
        <begin position="172"/>
        <end position="217"/>
    </location>
</feature>
<evidence type="ECO:0000313" key="2">
    <source>
        <dbReference type="Proteomes" id="UP000046392"/>
    </source>
</evidence>
<evidence type="ECO:0000256" key="1">
    <source>
        <dbReference type="SAM" id="MobiDB-lite"/>
    </source>
</evidence>
<reference evidence="3" key="1">
    <citation type="submission" date="2017-02" db="UniProtKB">
        <authorList>
            <consortium name="WormBaseParasite"/>
        </authorList>
    </citation>
    <scope>IDENTIFICATION</scope>
</reference>
<proteinExistence type="predicted"/>
<feature type="region of interest" description="Disordered" evidence="1">
    <location>
        <begin position="243"/>
        <end position="263"/>
    </location>
</feature>
<evidence type="ECO:0000313" key="3">
    <source>
        <dbReference type="WBParaSite" id="SPAL_0000170900.1"/>
    </source>
</evidence>
<organism evidence="2 3">
    <name type="scientific">Strongyloides papillosus</name>
    <name type="common">Intestinal threadworm</name>
    <dbReference type="NCBI Taxonomy" id="174720"/>
    <lineage>
        <taxon>Eukaryota</taxon>
        <taxon>Metazoa</taxon>
        <taxon>Ecdysozoa</taxon>
        <taxon>Nematoda</taxon>
        <taxon>Chromadorea</taxon>
        <taxon>Rhabditida</taxon>
        <taxon>Tylenchina</taxon>
        <taxon>Panagrolaimomorpha</taxon>
        <taxon>Strongyloidoidea</taxon>
        <taxon>Strongyloididae</taxon>
        <taxon>Strongyloides</taxon>
    </lineage>
</organism>